<organism evidence="1 2">
    <name type="scientific">Lentzea roselyniae</name>
    <dbReference type="NCBI Taxonomy" id="531940"/>
    <lineage>
        <taxon>Bacteria</taxon>
        <taxon>Bacillati</taxon>
        <taxon>Actinomycetota</taxon>
        <taxon>Actinomycetes</taxon>
        <taxon>Pseudonocardiales</taxon>
        <taxon>Pseudonocardiaceae</taxon>
        <taxon>Lentzea</taxon>
    </lineage>
</organism>
<dbReference type="EMBL" id="BAABBE010000095">
    <property type="protein sequence ID" value="GAA3690425.1"/>
    <property type="molecule type" value="Genomic_DNA"/>
</dbReference>
<dbReference type="Proteomes" id="UP001500711">
    <property type="component" value="Unassembled WGS sequence"/>
</dbReference>
<accession>A0ABP7CIX5</accession>
<protein>
    <submittedName>
        <fullName evidence="1">Uncharacterized protein</fullName>
    </submittedName>
</protein>
<evidence type="ECO:0000313" key="1">
    <source>
        <dbReference type="EMBL" id="GAA3690425.1"/>
    </source>
</evidence>
<evidence type="ECO:0000313" key="2">
    <source>
        <dbReference type="Proteomes" id="UP001500711"/>
    </source>
</evidence>
<name>A0ABP7CIX5_9PSEU</name>
<gene>
    <name evidence="1" type="ORF">GCM10022267_91150</name>
</gene>
<sequence length="49" mass="5306">MGLGGVSPSGPRLGRGWFIKCDTKPLRDPTTRSQSPAAVPYIADEYWVA</sequence>
<keyword evidence="2" id="KW-1185">Reference proteome</keyword>
<proteinExistence type="predicted"/>
<reference evidence="2" key="1">
    <citation type="journal article" date="2019" name="Int. J. Syst. Evol. Microbiol.">
        <title>The Global Catalogue of Microorganisms (GCM) 10K type strain sequencing project: providing services to taxonomists for standard genome sequencing and annotation.</title>
        <authorList>
            <consortium name="The Broad Institute Genomics Platform"/>
            <consortium name="The Broad Institute Genome Sequencing Center for Infectious Disease"/>
            <person name="Wu L."/>
            <person name="Ma J."/>
        </authorList>
    </citation>
    <scope>NUCLEOTIDE SEQUENCE [LARGE SCALE GENOMIC DNA]</scope>
    <source>
        <strain evidence="2">JCM 17494</strain>
    </source>
</reference>
<comment type="caution">
    <text evidence="1">The sequence shown here is derived from an EMBL/GenBank/DDBJ whole genome shotgun (WGS) entry which is preliminary data.</text>
</comment>